<dbReference type="AlphaFoldDB" id="A0A0E9X0I2"/>
<name>A0A0E9X0I2_ANGAN</name>
<accession>A0A0E9X0I2</accession>
<proteinExistence type="predicted"/>
<sequence>MSLLGLILIWFGNIRGLSFFFSSFLPNVLLLLHLLPAQPRLVHAHTHTQIHTYTPKPTLTSVLMALLPSFNKTESETVLVNVIGASPRDDLQGLGDLLSFIVPERAKTLSSLCYDFVINVYIFLIFWTSHE</sequence>
<organism evidence="1">
    <name type="scientific">Anguilla anguilla</name>
    <name type="common">European freshwater eel</name>
    <name type="synonym">Muraena anguilla</name>
    <dbReference type="NCBI Taxonomy" id="7936"/>
    <lineage>
        <taxon>Eukaryota</taxon>
        <taxon>Metazoa</taxon>
        <taxon>Chordata</taxon>
        <taxon>Craniata</taxon>
        <taxon>Vertebrata</taxon>
        <taxon>Euteleostomi</taxon>
        <taxon>Actinopterygii</taxon>
        <taxon>Neopterygii</taxon>
        <taxon>Teleostei</taxon>
        <taxon>Anguilliformes</taxon>
        <taxon>Anguillidae</taxon>
        <taxon>Anguilla</taxon>
    </lineage>
</organism>
<dbReference type="EMBL" id="GBXM01013197">
    <property type="protein sequence ID" value="JAH95380.1"/>
    <property type="molecule type" value="Transcribed_RNA"/>
</dbReference>
<reference evidence="1" key="2">
    <citation type="journal article" date="2015" name="Fish Shellfish Immunol.">
        <title>Early steps in the European eel (Anguilla anguilla)-Vibrio vulnificus interaction in the gills: Role of the RtxA13 toxin.</title>
        <authorList>
            <person name="Callol A."/>
            <person name="Pajuelo D."/>
            <person name="Ebbesson L."/>
            <person name="Teles M."/>
            <person name="MacKenzie S."/>
            <person name="Amaro C."/>
        </authorList>
    </citation>
    <scope>NUCLEOTIDE SEQUENCE</scope>
</reference>
<evidence type="ECO:0000313" key="1">
    <source>
        <dbReference type="EMBL" id="JAH95380.1"/>
    </source>
</evidence>
<reference evidence="1" key="1">
    <citation type="submission" date="2014-11" db="EMBL/GenBank/DDBJ databases">
        <authorList>
            <person name="Amaro Gonzalez C."/>
        </authorList>
    </citation>
    <scope>NUCLEOTIDE SEQUENCE</scope>
</reference>
<protein>
    <submittedName>
        <fullName evidence="1">Uncharacterized protein</fullName>
    </submittedName>
</protein>